<proteinExistence type="inferred from homology"/>
<dbReference type="Pfam" id="PF03987">
    <property type="entry name" value="Autophagy_act_C"/>
    <property type="match status" value="1"/>
</dbReference>
<comment type="caution">
    <text evidence="7">The sequence shown here is derived from an EMBL/GenBank/DDBJ whole genome shotgun (WGS) entry which is preliminary data.</text>
</comment>
<protein>
    <recommendedName>
        <fullName evidence="2">Ubiquitin-like-conjugating enzyme ATG10</fullName>
    </recommendedName>
    <alternativeName>
        <fullName evidence="6">Autophagy-related protein 10</fullName>
    </alternativeName>
</protein>
<dbReference type="GO" id="GO:0032446">
    <property type="term" value="P:protein modification by small protein conjugation"/>
    <property type="evidence" value="ECO:0007669"/>
    <property type="project" value="TreeGrafter"/>
</dbReference>
<dbReference type="Proteomes" id="UP000570288">
    <property type="component" value="Unassembled WGS sequence"/>
</dbReference>
<dbReference type="GO" id="GO:0000422">
    <property type="term" value="P:autophagy of mitochondrion"/>
    <property type="evidence" value="ECO:0007669"/>
    <property type="project" value="TreeGrafter"/>
</dbReference>
<reference evidence="7 8" key="1">
    <citation type="submission" date="2019-09" db="EMBL/GenBank/DDBJ databases">
        <title>Bird 10,000 Genomes (B10K) Project - Family phase.</title>
        <authorList>
            <person name="Zhang G."/>
        </authorList>
    </citation>
    <scope>NUCLEOTIDE SEQUENCE [LARGE SCALE GENOMIC DNA]</scope>
    <source>
        <strain evidence="7">B10K-DU-002-81</strain>
    </source>
</reference>
<organism evidence="7 8">
    <name type="scientific">Oxylabes madagascariensis</name>
    <name type="common">white-throated Oxylabes</name>
    <dbReference type="NCBI Taxonomy" id="98144"/>
    <lineage>
        <taxon>Eukaryota</taxon>
        <taxon>Metazoa</taxon>
        <taxon>Chordata</taxon>
        <taxon>Craniata</taxon>
        <taxon>Vertebrata</taxon>
        <taxon>Euteleostomi</taxon>
        <taxon>Archelosauria</taxon>
        <taxon>Archosauria</taxon>
        <taxon>Dinosauria</taxon>
        <taxon>Saurischia</taxon>
        <taxon>Theropoda</taxon>
        <taxon>Coelurosauria</taxon>
        <taxon>Aves</taxon>
        <taxon>Neognathae</taxon>
        <taxon>Neoaves</taxon>
        <taxon>Telluraves</taxon>
        <taxon>Australaves</taxon>
        <taxon>Passeriformes</taxon>
        <taxon>Sylvioidea</taxon>
        <taxon>Timaliidae</taxon>
        <taxon>Oxylabes</taxon>
    </lineage>
</organism>
<keyword evidence="3" id="KW-0808">Transferase</keyword>
<evidence type="ECO:0000313" key="7">
    <source>
        <dbReference type="EMBL" id="NXR99873.1"/>
    </source>
</evidence>
<evidence type="ECO:0000256" key="6">
    <source>
        <dbReference type="ARBA" id="ARBA00029833"/>
    </source>
</evidence>
<dbReference type="PANTHER" id="PTHR14957:SF1">
    <property type="entry name" value="UBIQUITIN-LIKE-CONJUGATING ENZYME ATG10"/>
    <property type="match status" value="1"/>
</dbReference>
<keyword evidence="5" id="KW-0072">Autophagy</keyword>
<dbReference type="GO" id="GO:0005829">
    <property type="term" value="C:cytosol"/>
    <property type="evidence" value="ECO:0007669"/>
    <property type="project" value="TreeGrafter"/>
</dbReference>
<name>A0A7L2QTV2_9PASS</name>
<evidence type="ECO:0000256" key="3">
    <source>
        <dbReference type="ARBA" id="ARBA00022679"/>
    </source>
</evidence>
<evidence type="ECO:0000256" key="4">
    <source>
        <dbReference type="ARBA" id="ARBA00022786"/>
    </source>
</evidence>
<sequence length="140" mass="15712">QEPLDDSQAAGVCSTEEVVRYEYHVLYSSSYQVPVLYFRACFLGKASIDSMYWFSIFPLYDKANSIPSQEHPILGQPFFVLHPCRTNEFISAVLGGSQEHHRHTNYIILWLSTVGPVVGLNLPLSYAKLAPEQSTDADLA</sequence>
<keyword evidence="8" id="KW-1185">Reference proteome</keyword>
<dbReference type="GO" id="GO:0000045">
    <property type="term" value="P:autophagosome assembly"/>
    <property type="evidence" value="ECO:0007669"/>
    <property type="project" value="TreeGrafter"/>
</dbReference>
<evidence type="ECO:0000256" key="5">
    <source>
        <dbReference type="ARBA" id="ARBA00023006"/>
    </source>
</evidence>
<dbReference type="EMBL" id="VYZR01058223">
    <property type="protein sequence ID" value="NXR99873.1"/>
    <property type="molecule type" value="Genomic_DNA"/>
</dbReference>
<evidence type="ECO:0000313" key="8">
    <source>
        <dbReference type="Proteomes" id="UP000570288"/>
    </source>
</evidence>
<keyword evidence="4" id="KW-0833">Ubl conjugation pathway</keyword>
<comment type="similarity">
    <text evidence="1">Belongs to the ATG10 family.</text>
</comment>
<feature type="non-terminal residue" evidence="7">
    <location>
        <position position="1"/>
    </location>
</feature>
<evidence type="ECO:0000256" key="1">
    <source>
        <dbReference type="ARBA" id="ARBA00005696"/>
    </source>
</evidence>
<dbReference type="PANTHER" id="PTHR14957">
    <property type="entry name" value="UBIQUITIN-LIKE-CONJUGATING ENZYME ATG10"/>
    <property type="match status" value="1"/>
</dbReference>
<feature type="non-terminal residue" evidence="7">
    <location>
        <position position="140"/>
    </location>
</feature>
<accession>A0A7L2QTV2</accession>
<dbReference type="OrthoDB" id="4089664at2759"/>
<evidence type="ECO:0000256" key="2">
    <source>
        <dbReference type="ARBA" id="ARBA00021099"/>
    </source>
</evidence>
<dbReference type="InterPro" id="IPR007135">
    <property type="entry name" value="Atg3/Atg10"/>
</dbReference>
<dbReference type="Gene3D" id="3.30.1460.50">
    <property type="match status" value="1"/>
</dbReference>
<gene>
    <name evidence="7" type="primary">Atg10</name>
    <name evidence="7" type="ORF">OXYMAD_R06647</name>
</gene>
<dbReference type="GO" id="GO:0061651">
    <property type="term" value="F:Atg12 conjugating enzyme activity"/>
    <property type="evidence" value="ECO:0007669"/>
    <property type="project" value="TreeGrafter"/>
</dbReference>
<dbReference type="AlphaFoldDB" id="A0A7L2QTV2"/>